<dbReference type="EMBL" id="CP000804">
    <property type="protein sequence ID" value="ABU60025.1"/>
    <property type="molecule type" value="Genomic_DNA"/>
</dbReference>
<dbReference type="OrthoDB" id="9809962at2"/>
<proteinExistence type="predicted"/>
<keyword evidence="5" id="KW-1185">Reference proteome</keyword>
<dbReference type="InterPro" id="IPR006439">
    <property type="entry name" value="HAD-SF_hydro_IA"/>
</dbReference>
<dbReference type="Gene3D" id="3.40.50.1000">
    <property type="entry name" value="HAD superfamily/HAD-like"/>
    <property type="match status" value="1"/>
</dbReference>
<dbReference type="InterPro" id="IPR051400">
    <property type="entry name" value="HAD-like_hydrolase"/>
</dbReference>
<dbReference type="SFLD" id="SFLDG01135">
    <property type="entry name" value="C1.5.6:_HAD__Beta-PGM__Phospha"/>
    <property type="match status" value="1"/>
</dbReference>
<evidence type="ECO:0000313" key="5">
    <source>
        <dbReference type="Proteomes" id="UP000000263"/>
    </source>
</evidence>
<dbReference type="GO" id="GO:0044281">
    <property type="term" value="P:small molecule metabolic process"/>
    <property type="evidence" value="ECO:0007669"/>
    <property type="project" value="UniProtKB-ARBA"/>
</dbReference>
<dbReference type="RefSeq" id="WP_012122448.1">
    <property type="nucleotide sequence ID" value="NC_009767.1"/>
</dbReference>
<dbReference type="AlphaFoldDB" id="A7NR29"/>
<dbReference type="InterPro" id="IPR041492">
    <property type="entry name" value="HAD_2"/>
</dbReference>
<dbReference type="SUPFAM" id="SSF56784">
    <property type="entry name" value="HAD-like"/>
    <property type="match status" value="1"/>
</dbReference>
<dbReference type="NCBIfam" id="TIGR01549">
    <property type="entry name" value="HAD-SF-IA-v1"/>
    <property type="match status" value="1"/>
</dbReference>
<keyword evidence="3" id="KW-0460">Magnesium</keyword>
<evidence type="ECO:0000256" key="2">
    <source>
        <dbReference type="ARBA" id="ARBA00022801"/>
    </source>
</evidence>
<dbReference type="STRING" id="383372.Rcas_3992"/>
<reference evidence="4 5" key="1">
    <citation type="submission" date="2007-08" db="EMBL/GenBank/DDBJ databases">
        <title>Complete sequence of Roseiflexus castenholzii DSM 13941.</title>
        <authorList>
            <consortium name="US DOE Joint Genome Institute"/>
            <person name="Copeland A."/>
            <person name="Lucas S."/>
            <person name="Lapidus A."/>
            <person name="Barry K."/>
            <person name="Glavina del Rio T."/>
            <person name="Dalin E."/>
            <person name="Tice H."/>
            <person name="Pitluck S."/>
            <person name="Thompson L.S."/>
            <person name="Brettin T."/>
            <person name="Bruce D."/>
            <person name="Detter J.C."/>
            <person name="Han C."/>
            <person name="Tapia R."/>
            <person name="Schmutz J."/>
            <person name="Larimer F."/>
            <person name="Land M."/>
            <person name="Hauser L."/>
            <person name="Kyrpides N."/>
            <person name="Mikhailova N."/>
            <person name="Bryant D.A."/>
            <person name="Hanada S."/>
            <person name="Tsukatani Y."/>
            <person name="Richardson P."/>
        </authorList>
    </citation>
    <scope>NUCLEOTIDE SEQUENCE [LARGE SCALE GENOMIC DNA]</scope>
    <source>
        <strain evidence="5">DSM 13941 / HLO8</strain>
    </source>
</reference>
<dbReference type="Proteomes" id="UP000000263">
    <property type="component" value="Chromosome"/>
</dbReference>
<dbReference type="PANTHER" id="PTHR46470">
    <property type="entry name" value="N-ACYLNEURAMINATE-9-PHOSPHATASE"/>
    <property type="match status" value="1"/>
</dbReference>
<gene>
    <name evidence="4" type="ordered locus">Rcas_3992</name>
</gene>
<dbReference type="InterPro" id="IPR036412">
    <property type="entry name" value="HAD-like_sf"/>
</dbReference>
<dbReference type="SFLD" id="SFLDS00003">
    <property type="entry name" value="Haloacid_Dehalogenase"/>
    <property type="match status" value="1"/>
</dbReference>
<dbReference type="eggNOG" id="COG1011">
    <property type="taxonomic scope" value="Bacteria"/>
</dbReference>
<dbReference type="HOGENOM" id="CLU_045011_8_3_0"/>
<evidence type="ECO:0000256" key="1">
    <source>
        <dbReference type="ARBA" id="ARBA00001946"/>
    </source>
</evidence>
<evidence type="ECO:0000256" key="3">
    <source>
        <dbReference type="ARBA" id="ARBA00022842"/>
    </source>
</evidence>
<organism evidence="4 5">
    <name type="scientific">Roseiflexus castenholzii (strain DSM 13941 / HLO8)</name>
    <dbReference type="NCBI Taxonomy" id="383372"/>
    <lineage>
        <taxon>Bacteria</taxon>
        <taxon>Bacillati</taxon>
        <taxon>Chloroflexota</taxon>
        <taxon>Chloroflexia</taxon>
        <taxon>Chloroflexales</taxon>
        <taxon>Roseiflexineae</taxon>
        <taxon>Roseiflexaceae</taxon>
        <taxon>Roseiflexus</taxon>
    </lineage>
</organism>
<dbReference type="Gene3D" id="1.20.120.710">
    <property type="entry name" value="Haloacid dehalogenase hydrolase-like domain"/>
    <property type="match status" value="1"/>
</dbReference>
<dbReference type="KEGG" id="rca:Rcas_3992"/>
<protein>
    <submittedName>
        <fullName evidence="4">HAD-superfamily hydrolase, subfamily IA, variant 1</fullName>
    </submittedName>
</protein>
<dbReference type="GO" id="GO:0016787">
    <property type="term" value="F:hydrolase activity"/>
    <property type="evidence" value="ECO:0007669"/>
    <property type="project" value="UniProtKB-KW"/>
</dbReference>
<dbReference type="SFLD" id="SFLDG01129">
    <property type="entry name" value="C1.5:_HAD__Beta-PGM__Phosphata"/>
    <property type="match status" value="1"/>
</dbReference>
<sequence length="220" mass="24548">MLRAILFDLDDTLYDLKAHWLACLRIALADAPCTISCDLETLVQHAFTMKIWINQLPDFLRDQGMTDQRMIDRAFARYRDIWFETLTLDPEALPLLTALGARYRLGLITNGPSWSQRPKIERFDLASYMHAIIVSEEVGVAKPDPQIFHIALHALGITPDEALFVGDSPENDLRGAAQAGMPAIWVNRHGVTLPPDVPPPVAVVDGLRDLLAIIAAYDSH</sequence>
<keyword evidence="2 4" id="KW-0378">Hydrolase</keyword>
<comment type="cofactor">
    <cofactor evidence="1">
        <name>Mg(2+)</name>
        <dbReference type="ChEBI" id="CHEBI:18420"/>
    </cofactor>
</comment>
<dbReference type="Pfam" id="PF13419">
    <property type="entry name" value="HAD_2"/>
    <property type="match status" value="1"/>
</dbReference>
<evidence type="ECO:0000313" key="4">
    <source>
        <dbReference type="EMBL" id="ABU60025.1"/>
    </source>
</evidence>
<dbReference type="NCBIfam" id="TIGR01509">
    <property type="entry name" value="HAD-SF-IA-v3"/>
    <property type="match status" value="1"/>
</dbReference>
<dbReference type="PRINTS" id="PR00413">
    <property type="entry name" value="HADHALOGNASE"/>
</dbReference>
<accession>A7NR29</accession>
<name>A7NR29_ROSCS</name>
<dbReference type="InterPro" id="IPR023214">
    <property type="entry name" value="HAD_sf"/>
</dbReference>